<dbReference type="Proteomes" id="UP001165267">
    <property type="component" value="Unassembled WGS sequence"/>
</dbReference>
<name>A0ABT1XES5_9BURK</name>
<gene>
    <name evidence="2" type="ORF">NSP04_03875</name>
</gene>
<dbReference type="EMBL" id="JANKHG010000014">
    <property type="protein sequence ID" value="MCR2745781.1"/>
    <property type="molecule type" value="Genomic_DNA"/>
</dbReference>
<proteinExistence type="predicted"/>
<keyword evidence="2" id="KW-0808">Transferase</keyword>
<evidence type="ECO:0000313" key="3">
    <source>
        <dbReference type="Proteomes" id="UP001165267"/>
    </source>
</evidence>
<comment type="caution">
    <text evidence="2">The sequence shown here is derived from an EMBL/GenBank/DDBJ whole genome shotgun (WGS) entry which is preliminary data.</text>
</comment>
<evidence type="ECO:0000259" key="1">
    <source>
        <dbReference type="Pfam" id="PF13649"/>
    </source>
</evidence>
<keyword evidence="3" id="KW-1185">Reference proteome</keyword>
<dbReference type="RefSeq" id="WP_257511014.1">
    <property type="nucleotide sequence ID" value="NZ_JANKHG010000014.1"/>
</dbReference>
<evidence type="ECO:0000313" key="2">
    <source>
        <dbReference type="EMBL" id="MCR2745781.1"/>
    </source>
</evidence>
<dbReference type="Gene3D" id="3.40.50.150">
    <property type="entry name" value="Vaccinia Virus protein VP39"/>
    <property type="match status" value="1"/>
</dbReference>
<reference evidence="2" key="1">
    <citation type="submission" date="2022-07" db="EMBL/GenBank/DDBJ databases">
        <authorList>
            <person name="Xamxidin M."/>
        </authorList>
    </citation>
    <scope>NUCLEOTIDE SEQUENCE</scope>
    <source>
        <strain evidence="2">YS8-69</strain>
    </source>
</reference>
<dbReference type="SUPFAM" id="SSF53335">
    <property type="entry name" value="S-adenosyl-L-methionine-dependent methyltransferases"/>
    <property type="match status" value="1"/>
</dbReference>
<organism evidence="2 3">
    <name type="scientific">Limnobacter parvus</name>
    <dbReference type="NCBI Taxonomy" id="2939690"/>
    <lineage>
        <taxon>Bacteria</taxon>
        <taxon>Pseudomonadati</taxon>
        <taxon>Pseudomonadota</taxon>
        <taxon>Betaproteobacteria</taxon>
        <taxon>Burkholderiales</taxon>
        <taxon>Burkholderiaceae</taxon>
        <taxon>Limnobacter</taxon>
    </lineage>
</organism>
<accession>A0ABT1XES5</accession>
<dbReference type="GO" id="GO:0032259">
    <property type="term" value="P:methylation"/>
    <property type="evidence" value="ECO:0007669"/>
    <property type="project" value="UniProtKB-KW"/>
</dbReference>
<dbReference type="Pfam" id="PF13649">
    <property type="entry name" value="Methyltransf_25"/>
    <property type="match status" value="1"/>
</dbReference>
<keyword evidence="2" id="KW-0489">Methyltransferase</keyword>
<dbReference type="InterPro" id="IPR029063">
    <property type="entry name" value="SAM-dependent_MTases_sf"/>
</dbReference>
<sequence>MTEPVVPRKSNIAWTASKRFSDAARDYDHHARVQKHSAQHLCQWLEQMLPAPFEPKACVDVGSGTGFLSEYLLNKFPKSAVHAVDLAQGMLTELKRKYPTERLHTHLINGEELAVEHLWIPNHSLLISGMCAQWFSNLEEAIRRWLSVSNTVAFSVLLDGSFQAWETAHEDTDQKSGLRQLPSHEDLQDIMHTLVAEGIAANTAHHTKDFLDHHPDGLSFARSLRAIGADQPRVNHTPVNLRKVLSALGEGCTMNYHIGFYYLERP</sequence>
<protein>
    <submittedName>
        <fullName evidence="2">Methyltransferase domain-containing protein</fullName>
    </submittedName>
</protein>
<dbReference type="GO" id="GO:0008168">
    <property type="term" value="F:methyltransferase activity"/>
    <property type="evidence" value="ECO:0007669"/>
    <property type="project" value="UniProtKB-KW"/>
</dbReference>
<dbReference type="InterPro" id="IPR041698">
    <property type="entry name" value="Methyltransf_25"/>
</dbReference>
<feature type="domain" description="Methyltransferase" evidence="1">
    <location>
        <begin position="59"/>
        <end position="145"/>
    </location>
</feature>